<dbReference type="AlphaFoldDB" id="A0A9P7RIE1"/>
<feature type="region of interest" description="Disordered" evidence="1">
    <location>
        <begin position="1"/>
        <end position="23"/>
    </location>
</feature>
<dbReference type="EMBL" id="JAESDN010000001">
    <property type="protein sequence ID" value="KAG7058921.1"/>
    <property type="molecule type" value="Genomic_DNA"/>
</dbReference>
<accession>A0A9P7RIE1</accession>
<evidence type="ECO:0000313" key="2">
    <source>
        <dbReference type="EMBL" id="KAG7058921.1"/>
    </source>
</evidence>
<gene>
    <name evidence="2" type="ORF">JMJ77_006290</name>
</gene>
<sequence>MYTHSDSGPTWCPPSPTPSTPRTLPLAVLRGTYLDRFAGLEEPSLLHVFPRKNRSNELRHAHL</sequence>
<dbReference type="Proteomes" id="UP000699042">
    <property type="component" value="Unassembled WGS sequence"/>
</dbReference>
<name>A0A9P7RIE1_9PEZI</name>
<organism evidence="2 3">
    <name type="scientific">Colletotrichum scovillei</name>
    <dbReference type="NCBI Taxonomy" id="1209932"/>
    <lineage>
        <taxon>Eukaryota</taxon>
        <taxon>Fungi</taxon>
        <taxon>Dikarya</taxon>
        <taxon>Ascomycota</taxon>
        <taxon>Pezizomycotina</taxon>
        <taxon>Sordariomycetes</taxon>
        <taxon>Hypocreomycetidae</taxon>
        <taxon>Glomerellales</taxon>
        <taxon>Glomerellaceae</taxon>
        <taxon>Colletotrichum</taxon>
        <taxon>Colletotrichum acutatum species complex</taxon>
    </lineage>
</organism>
<proteinExistence type="predicted"/>
<comment type="caution">
    <text evidence="2">The sequence shown here is derived from an EMBL/GenBank/DDBJ whole genome shotgun (WGS) entry which is preliminary data.</text>
</comment>
<evidence type="ECO:0000313" key="3">
    <source>
        <dbReference type="Proteomes" id="UP000699042"/>
    </source>
</evidence>
<protein>
    <submittedName>
        <fullName evidence="2">Uncharacterized protein</fullName>
    </submittedName>
</protein>
<evidence type="ECO:0000256" key="1">
    <source>
        <dbReference type="SAM" id="MobiDB-lite"/>
    </source>
</evidence>
<reference evidence="2" key="1">
    <citation type="submission" date="2021-05" db="EMBL/GenBank/DDBJ databases">
        <title>Comparative genomics of three Colletotrichum scovillei strains and genetic complementation revealed genes involved fungal growth and virulence on chili pepper.</title>
        <authorList>
            <person name="Hsieh D.-K."/>
            <person name="Chuang S.-C."/>
            <person name="Chen C.-Y."/>
            <person name="Chao Y.-T."/>
            <person name="Lu M.-Y.J."/>
            <person name="Lee M.-H."/>
            <person name="Shih M.-C."/>
        </authorList>
    </citation>
    <scope>NUCLEOTIDE SEQUENCE</scope>
    <source>
        <strain evidence="2">Coll-153</strain>
    </source>
</reference>
<keyword evidence="3" id="KW-1185">Reference proteome</keyword>